<evidence type="ECO:0000313" key="1">
    <source>
        <dbReference type="EMBL" id="GAA4705777.1"/>
    </source>
</evidence>
<reference evidence="2" key="1">
    <citation type="journal article" date="2019" name="Int. J. Syst. Evol. Microbiol.">
        <title>The Global Catalogue of Microorganisms (GCM) 10K type strain sequencing project: providing services to taxonomists for standard genome sequencing and annotation.</title>
        <authorList>
            <consortium name="The Broad Institute Genomics Platform"/>
            <consortium name="The Broad Institute Genome Sequencing Center for Infectious Disease"/>
            <person name="Wu L."/>
            <person name="Ma J."/>
        </authorList>
    </citation>
    <scope>NUCLEOTIDE SEQUENCE [LARGE SCALE GENOMIC DNA]</scope>
    <source>
        <strain evidence="2">JCM 18958</strain>
    </source>
</reference>
<organism evidence="1 2">
    <name type="scientific">Kocuria gwangalliensis</name>
    <dbReference type="NCBI Taxonomy" id="501592"/>
    <lineage>
        <taxon>Bacteria</taxon>
        <taxon>Bacillati</taxon>
        <taxon>Actinomycetota</taxon>
        <taxon>Actinomycetes</taxon>
        <taxon>Micrococcales</taxon>
        <taxon>Micrococcaceae</taxon>
        <taxon>Kocuria</taxon>
    </lineage>
</organism>
<keyword evidence="2" id="KW-1185">Reference proteome</keyword>
<name>A0ABP8XFF1_9MICC</name>
<accession>A0ABP8XFF1</accession>
<protein>
    <submittedName>
        <fullName evidence="1">Uncharacterized protein</fullName>
    </submittedName>
</protein>
<dbReference type="Proteomes" id="UP001501446">
    <property type="component" value="Unassembled WGS sequence"/>
</dbReference>
<proteinExistence type="predicted"/>
<comment type="caution">
    <text evidence="1">The sequence shown here is derived from an EMBL/GenBank/DDBJ whole genome shotgun (WGS) entry which is preliminary data.</text>
</comment>
<evidence type="ECO:0000313" key="2">
    <source>
        <dbReference type="Proteomes" id="UP001501446"/>
    </source>
</evidence>
<sequence length="125" mass="14082">MATGFERYSKHAVWETLRLKRESLSAARFDDAASEQARVDIIEWLDEALKTKAARQPALYLGALDELSNALNQLPVDTAQFKQFVANRRHGGQPYHLLAQALRALPLPPPRDLKAAYVDLLDQEV</sequence>
<gene>
    <name evidence="1" type="ORF">GCM10025781_26370</name>
</gene>
<dbReference type="EMBL" id="BAABLN010000035">
    <property type="protein sequence ID" value="GAA4705777.1"/>
    <property type="molecule type" value="Genomic_DNA"/>
</dbReference>
<dbReference type="RefSeq" id="WP_345311793.1">
    <property type="nucleotide sequence ID" value="NZ_BAABLN010000035.1"/>
</dbReference>